<protein>
    <submittedName>
        <fullName evidence="1">Uncharacterized protein</fullName>
    </submittedName>
</protein>
<accession>I4LTZ9</accession>
<comment type="caution">
    <text evidence="1">The sequence shown here is derived from an EMBL/GenBank/DDBJ whole genome shotgun (WGS) entry which is preliminary data.</text>
</comment>
<organism evidence="1 2">
    <name type="scientific">Gardnerella vaginalis 1400E</name>
    <dbReference type="NCBI Taxonomy" id="698956"/>
    <lineage>
        <taxon>Bacteria</taxon>
        <taxon>Bacillati</taxon>
        <taxon>Actinomycetota</taxon>
        <taxon>Actinomycetes</taxon>
        <taxon>Bifidobacteriales</taxon>
        <taxon>Bifidobacteriaceae</taxon>
        <taxon>Gardnerella</taxon>
    </lineage>
</organism>
<proteinExistence type="predicted"/>
<gene>
    <name evidence="1" type="ORF">CGSMWGv1400E_05392</name>
</gene>
<evidence type="ECO:0000313" key="2">
    <source>
        <dbReference type="Proteomes" id="UP000004884"/>
    </source>
</evidence>
<evidence type="ECO:0000313" key="1">
    <source>
        <dbReference type="EMBL" id="EIK80439.1"/>
    </source>
</evidence>
<reference evidence="1 2" key="1">
    <citation type="journal article" date="2012" name="J. Bacteriol.">
        <title>Comparative Genomic Analyses of 17 Clinical Isolates of Gardnerella vaginalis Provide Evidence of Multiple Genetically Isolated Clades Consistent with Subspeciation into Genovars.</title>
        <authorList>
            <person name="Ahmed A."/>
            <person name="Earl J."/>
            <person name="Retchless A."/>
            <person name="Hillier S."/>
            <person name="Rabe L."/>
            <person name="Cherpes T."/>
            <person name="Powell E."/>
            <person name="Janto B."/>
            <person name="Eutsey R."/>
            <person name="Hiller N.L."/>
            <person name="Boissy R."/>
            <person name="Dahlgreen M."/>
            <person name="Hall B."/>
            <person name="Costerton J."/>
            <person name="Post J.C."/>
            <person name="Hu F."/>
            <person name="Ehrlich G."/>
        </authorList>
    </citation>
    <scope>NUCLEOTIDE SEQUENCE [LARGE SCALE GENOMIC DNA]</scope>
    <source>
        <strain evidence="1 2">1400E</strain>
    </source>
</reference>
<dbReference type="EMBL" id="ADER01000026">
    <property type="protein sequence ID" value="EIK80439.1"/>
    <property type="molecule type" value="Genomic_DNA"/>
</dbReference>
<sequence>MQNLYKIFKLSQHIQKILNCSIIENEKDYRSKKDLMQTKRLGELTPLVASISKPLIITALLLSLAKTALLITLNSQLTKPASPESTAKKGN</sequence>
<dbReference type="Proteomes" id="UP000004884">
    <property type="component" value="Unassembled WGS sequence"/>
</dbReference>
<name>I4LTZ9_GARVA</name>
<dbReference type="AlphaFoldDB" id="I4LTZ9"/>